<proteinExistence type="predicted"/>
<dbReference type="EMBL" id="NTYF01000023">
    <property type="protein sequence ID" value="PER55730.1"/>
    <property type="molecule type" value="Genomic_DNA"/>
</dbReference>
<organism evidence="1 2">
    <name type="scientific">Bacillus thuringiensis</name>
    <dbReference type="NCBI Taxonomy" id="1428"/>
    <lineage>
        <taxon>Bacteria</taxon>
        <taxon>Bacillati</taxon>
        <taxon>Bacillota</taxon>
        <taxon>Bacilli</taxon>
        <taxon>Bacillales</taxon>
        <taxon>Bacillaceae</taxon>
        <taxon>Bacillus</taxon>
        <taxon>Bacillus cereus group</taxon>
    </lineage>
</organism>
<accession>A0ABD6S9L4</accession>
<protein>
    <recommendedName>
        <fullName evidence="3">Transcription termination factor Rho</fullName>
    </recommendedName>
</protein>
<dbReference type="AlphaFoldDB" id="A0ABD6S9L4"/>
<evidence type="ECO:0000313" key="2">
    <source>
        <dbReference type="Proteomes" id="UP000219897"/>
    </source>
</evidence>
<reference evidence="1 2" key="1">
    <citation type="submission" date="2017-09" db="EMBL/GenBank/DDBJ databases">
        <title>Large-scale bioinformatics analysis of Bacillus genomes uncovers conserved roles of natural products in bacterial physiology.</title>
        <authorList>
            <consortium name="Agbiome Team Llc"/>
            <person name="Bleich R.M."/>
            <person name="Kirk G.J."/>
            <person name="Santa Maria K.C."/>
            <person name="Allen S.E."/>
            <person name="Farag S."/>
            <person name="Shank E.A."/>
            <person name="Bowers A."/>
        </authorList>
    </citation>
    <scope>NUCLEOTIDE SEQUENCE [LARGE SCALE GENOMIC DNA]</scope>
    <source>
        <strain evidence="1 2">AFS005140</strain>
    </source>
</reference>
<sequence>MFISGRFLTERNRMHREMLELFKEKRMVSLTEKRKVLQAVLGRVPRLAGMRKEDMEQVIQHLKQVNDRD</sequence>
<evidence type="ECO:0000313" key="1">
    <source>
        <dbReference type="EMBL" id="PER55730.1"/>
    </source>
</evidence>
<name>A0ABD6S9L4_BACTU</name>
<evidence type="ECO:0008006" key="3">
    <source>
        <dbReference type="Google" id="ProtNLM"/>
    </source>
</evidence>
<dbReference type="Proteomes" id="UP000219897">
    <property type="component" value="Unassembled WGS sequence"/>
</dbReference>
<comment type="caution">
    <text evidence="1">The sequence shown here is derived from an EMBL/GenBank/DDBJ whole genome shotgun (WGS) entry which is preliminary data.</text>
</comment>
<gene>
    <name evidence="1" type="ORF">CN495_08225</name>
</gene>